<accession>A0A6J4VI21</accession>
<feature type="region of interest" description="Disordered" evidence="1">
    <location>
        <begin position="72"/>
        <end position="107"/>
    </location>
</feature>
<feature type="compositionally biased region" description="Polar residues" evidence="1">
    <location>
        <begin position="87"/>
        <end position="102"/>
    </location>
</feature>
<feature type="compositionally biased region" description="Low complexity" evidence="1">
    <location>
        <begin position="72"/>
        <end position="86"/>
    </location>
</feature>
<dbReference type="AlphaFoldDB" id="A0A6J4VI21"/>
<organism evidence="2">
    <name type="scientific">uncultured Synechococcales cyanobacterium</name>
    <dbReference type="NCBI Taxonomy" id="1936017"/>
    <lineage>
        <taxon>Bacteria</taxon>
        <taxon>Bacillati</taxon>
        <taxon>Cyanobacteriota</taxon>
        <taxon>Cyanophyceae</taxon>
        <taxon>Synechococcales</taxon>
        <taxon>environmental samples</taxon>
    </lineage>
</organism>
<evidence type="ECO:0000313" key="2">
    <source>
        <dbReference type="EMBL" id="CAA9578510.1"/>
    </source>
</evidence>
<dbReference type="EMBL" id="CADCWO010000142">
    <property type="protein sequence ID" value="CAA9578510.1"/>
    <property type="molecule type" value="Genomic_DNA"/>
</dbReference>
<evidence type="ECO:0000256" key="1">
    <source>
        <dbReference type="SAM" id="MobiDB-lite"/>
    </source>
</evidence>
<sequence length="152" mass="17797">MFLQKHHRIVRSYSLRLWFKEFQSDVEDLEHGKGDKMDNSILGNDHHESKYYEAMDEWWHQAGQIMKHVSATTNDNSNNQSNSTPNGDIQQQSTINRTPSSSSKDKQNFNDRAIDIFEKIAKSSSTLLKHFERTNELLKRVDGQFDRLINKL</sequence>
<reference evidence="2" key="1">
    <citation type="submission" date="2020-02" db="EMBL/GenBank/DDBJ databases">
        <authorList>
            <person name="Meier V. D."/>
        </authorList>
    </citation>
    <scope>NUCLEOTIDE SEQUENCE</scope>
    <source>
        <strain evidence="2">AVDCRST_MAG81</strain>
    </source>
</reference>
<name>A0A6J4VI21_9CYAN</name>
<protein>
    <submittedName>
        <fullName evidence="2">Uncharacterized protein</fullName>
    </submittedName>
</protein>
<gene>
    <name evidence="2" type="ORF">AVDCRST_MAG81-2560</name>
</gene>
<proteinExistence type="predicted"/>